<name>A0ABV3RI73_9RHOB</name>
<dbReference type="GO" id="GO:0016787">
    <property type="term" value="F:hydrolase activity"/>
    <property type="evidence" value="ECO:0007669"/>
    <property type="project" value="UniProtKB-KW"/>
</dbReference>
<evidence type="ECO:0000313" key="2">
    <source>
        <dbReference type="EMBL" id="MEW9918347.1"/>
    </source>
</evidence>
<dbReference type="Pfam" id="PF12697">
    <property type="entry name" value="Abhydrolase_6"/>
    <property type="match status" value="1"/>
</dbReference>
<organism evidence="2 3">
    <name type="scientific">Sulfitobacter sediminis</name>
    <dbReference type="NCBI Taxonomy" id="3234186"/>
    <lineage>
        <taxon>Bacteria</taxon>
        <taxon>Pseudomonadati</taxon>
        <taxon>Pseudomonadota</taxon>
        <taxon>Alphaproteobacteria</taxon>
        <taxon>Rhodobacterales</taxon>
        <taxon>Roseobacteraceae</taxon>
        <taxon>Sulfitobacter</taxon>
    </lineage>
</organism>
<dbReference type="SUPFAM" id="SSF53474">
    <property type="entry name" value="alpha/beta-Hydrolases"/>
    <property type="match status" value="1"/>
</dbReference>
<dbReference type="PANTHER" id="PTHR43798:SF33">
    <property type="entry name" value="HYDROLASE, PUTATIVE (AFU_ORTHOLOGUE AFUA_2G14860)-RELATED"/>
    <property type="match status" value="1"/>
</dbReference>
<evidence type="ECO:0000259" key="1">
    <source>
        <dbReference type="Pfam" id="PF12697"/>
    </source>
</evidence>
<feature type="domain" description="AB hydrolase-1" evidence="1">
    <location>
        <begin position="35"/>
        <end position="254"/>
    </location>
</feature>
<dbReference type="RefSeq" id="WP_367876047.1">
    <property type="nucleotide sequence ID" value="NZ_JBFNXX010000001.1"/>
</dbReference>
<dbReference type="Proteomes" id="UP001556098">
    <property type="component" value="Unassembled WGS sequence"/>
</dbReference>
<protein>
    <submittedName>
        <fullName evidence="2">Alpha/beta fold hydrolase</fullName>
    </submittedName>
</protein>
<dbReference type="InterPro" id="IPR029058">
    <property type="entry name" value="AB_hydrolase_fold"/>
</dbReference>
<proteinExistence type="predicted"/>
<dbReference type="InterPro" id="IPR000073">
    <property type="entry name" value="AB_hydrolase_1"/>
</dbReference>
<sequence length="274" mass="29699">MPAEWSAAPAQPITVDGKALEYACWGPPPGDDLTIVLLHEGLGSVAQWKDFPEKLTAETGLGVVAYSRAGYGGSDPVALPRPLDYMTREAEEVLGGVLDALGIGHCILLGHSDGATIAAIYAGSVSDLRVRGLVLIAPHFFTEPGGLETIRGAGRAFDEGRLKDKLAKYHTNVDVAFHGWHGAWTDPEFEDWNVADVIDHWRIPVLAIQGRDDPYGTLAQIAEIEDRIYSPVETLILDDCGHAPHLEHPEETRAAIAEFCARLDRLEREPVAIA</sequence>
<dbReference type="Gene3D" id="3.40.50.1820">
    <property type="entry name" value="alpha/beta hydrolase"/>
    <property type="match status" value="1"/>
</dbReference>
<keyword evidence="3" id="KW-1185">Reference proteome</keyword>
<evidence type="ECO:0000313" key="3">
    <source>
        <dbReference type="Proteomes" id="UP001556098"/>
    </source>
</evidence>
<dbReference type="EMBL" id="JBFNXX010000001">
    <property type="protein sequence ID" value="MEW9918347.1"/>
    <property type="molecule type" value="Genomic_DNA"/>
</dbReference>
<gene>
    <name evidence="2" type="ORF">AB2B41_01930</name>
</gene>
<comment type="caution">
    <text evidence="2">The sequence shown here is derived from an EMBL/GenBank/DDBJ whole genome shotgun (WGS) entry which is preliminary data.</text>
</comment>
<reference evidence="2 3" key="1">
    <citation type="submission" date="2024-07" db="EMBL/GenBank/DDBJ databases">
        <title>Marimonas sp.nov., isolated from tidal-flat sediment.</title>
        <authorList>
            <person name="Jayan J.N."/>
            <person name="Lee S.S."/>
        </authorList>
    </citation>
    <scope>NUCLEOTIDE SEQUENCE [LARGE SCALE GENOMIC DNA]</scope>
    <source>
        <strain evidence="2 3">MJW-29</strain>
    </source>
</reference>
<dbReference type="InterPro" id="IPR050266">
    <property type="entry name" value="AB_hydrolase_sf"/>
</dbReference>
<accession>A0ABV3RI73</accession>
<dbReference type="PANTHER" id="PTHR43798">
    <property type="entry name" value="MONOACYLGLYCEROL LIPASE"/>
    <property type="match status" value="1"/>
</dbReference>
<keyword evidence="2" id="KW-0378">Hydrolase</keyword>